<accession>A0ABP7HDI3</accession>
<keyword evidence="2" id="KW-1185">Reference proteome</keyword>
<gene>
    <name evidence="1" type="ORF">GCM10022226_06400</name>
</gene>
<protein>
    <recommendedName>
        <fullName evidence="3">Winged helix DNA-binding domain-containing protein</fullName>
    </recommendedName>
</protein>
<evidence type="ECO:0000313" key="1">
    <source>
        <dbReference type="EMBL" id="GAA3790238.1"/>
    </source>
</evidence>
<name>A0ABP7HDI3_9ACTN</name>
<evidence type="ECO:0000313" key="2">
    <source>
        <dbReference type="Proteomes" id="UP001500888"/>
    </source>
</evidence>
<dbReference type="EMBL" id="BAAAZR010000001">
    <property type="protein sequence ID" value="GAA3790238.1"/>
    <property type="molecule type" value="Genomic_DNA"/>
</dbReference>
<dbReference type="Proteomes" id="UP001500888">
    <property type="component" value="Unassembled WGS sequence"/>
</dbReference>
<sequence>MFHRDIETRLAATAIPAPMTRLALKLAWERGTLTYLNTAGGWNREVRTFALTRDVCPGLDTCLPASVAVEQLMSAYLDRYGPVSIRDATWWSGLSRAAVLAGLDRAAVKLVEVRAPWSTSRLYMSAERFTQFTAAPH</sequence>
<dbReference type="InterPro" id="IPR009351">
    <property type="entry name" value="AlkZ-like"/>
</dbReference>
<evidence type="ECO:0008006" key="3">
    <source>
        <dbReference type="Google" id="ProtNLM"/>
    </source>
</evidence>
<organism evidence="1 2">
    <name type="scientific">Sphaerisporangium flaviroseum</name>
    <dbReference type="NCBI Taxonomy" id="509199"/>
    <lineage>
        <taxon>Bacteria</taxon>
        <taxon>Bacillati</taxon>
        <taxon>Actinomycetota</taxon>
        <taxon>Actinomycetes</taxon>
        <taxon>Streptosporangiales</taxon>
        <taxon>Streptosporangiaceae</taxon>
        <taxon>Sphaerisporangium</taxon>
    </lineage>
</organism>
<dbReference type="Pfam" id="PF06224">
    <property type="entry name" value="AlkZ-like"/>
    <property type="match status" value="1"/>
</dbReference>
<proteinExistence type="predicted"/>
<comment type="caution">
    <text evidence="1">The sequence shown here is derived from an EMBL/GenBank/DDBJ whole genome shotgun (WGS) entry which is preliminary data.</text>
</comment>
<reference evidence="2" key="1">
    <citation type="journal article" date="2019" name="Int. J. Syst. Evol. Microbiol.">
        <title>The Global Catalogue of Microorganisms (GCM) 10K type strain sequencing project: providing services to taxonomists for standard genome sequencing and annotation.</title>
        <authorList>
            <consortium name="The Broad Institute Genomics Platform"/>
            <consortium name="The Broad Institute Genome Sequencing Center for Infectious Disease"/>
            <person name="Wu L."/>
            <person name="Ma J."/>
        </authorList>
    </citation>
    <scope>NUCLEOTIDE SEQUENCE [LARGE SCALE GENOMIC DNA]</scope>
    <source>
        <strain evidence="2">JCM 16908</strain>
    </source>
</reference>